<accession>A0ABP0PKX5</accession>
<protein>
    <submittedName>
        <fullName evidence="1">Uncharacterized protein</fullName>
    </submittedName>
</protein>
<name>A0ABP0PKX5_9DINO</name>
<gene>
    <name evidence="1" type="ORF">CCMP2556_LOCUS37577</name>
</gene>
<comment type="caution">
    <text evidence="1">The sequence shown here is derived from an EMBL/GenBank/DDBJ whole genome shotgun (WGS) entry which is preliminary data.</text>
</comment>
<reference evidence="1 2" key="1">
    <citation type="submission" date="2024-02" db="EMBL/GenBank/DDBJ databases">
        <authorList>
            <person name="Chen Y."/>
            <person name="Shah S."/>
            <person name="Dougan E. K."/>
            <person name="Thang M."/>
            <person name="Chan C."/>
        </authorList>
    </citation>
    <scope>NUCLEOTIDE SEQUENCE [LARGE SCALE GENOMIC DNA]</scope>
</reference>
<evidence type="ECO:0000313" key="1">
    <source>
        <dbReference type="EMBL" id="CAK9076278.1"/>
    </source>
</evidence>
<dbReference type="Proteomes" id="UP001642484">
    <property type="component" value="Unassembled WGS sequence"/>
</dbReference>
<sequence>MAASIEAPTLRTVSSLLAKKEEKVEKKEEVKNESDPVIKKQKTEWAAALKKLPGDVSFCKDCPFEILDYLSNFTERTPSTKGTVEEPPHPCELVVHEFKDPETAALTYTKLHTFLEAALKADGSRLAMAARPATNFADLPPGKHHACSVPLQDIIIALPPDGLPCTQDWMTCVLSFLFSGSRLYREPLDLYIQKNAAPDVSEPRLGVKKGFTRLNLDEIIPCLDLIKPLLPAITDLFCIPSTISPPQDTELTSFDAIQLSTQGAERQRKDVMKMAMRFEILLAERKAAGGVSDQSDKDLIMEIIGRYNDHKANSAIRRWDYSQDLDAILMSKPASLQVEQISMWQDHVGNALAKSSAVLTGLQRRMLQDSKLDGKDPDKVHHVGYCDLSKWGRLSVPLIDEVSSWAARTLQLNPEMSMVLIICPMLAGEGILHGLRGEFRRIEDKLDSLQLALKVIQVLFDAAIDLMGELQSDTYLGVFSETANSTLAQYVTTQVKDKLLNDWKQGTGLMAAAQPKFIQTADTSEFTKPRELQIQHQTFTVFRPNPVTAKAAKGTNIAGLIGVQPLEKSQFLQMVWRYLAA</sequence>
<keyword evidence="2" id="KW-1185">Reference proteome</keyword>
<organism evidence="1 2">
    <name type="scientific">Durusdinium trenchii</name>
    <dbReference type="NCBI Taxonomy" id="1381693"/>
    <lineage>
        <taxon>Eukaryota</taxon>
        <taxon>Sar</taxon>
        <taxon>Alveolata</taxon>
        <taxon>Dinophyceae</taxon>
        <taxon>Suessiales</taxon>
        <taxon>Symbiodiniaceae</taxon>
        <taxon>Durusdinium</taxon>
    </lineage>
</organism>
<dbReference type="EMBL" id="CAXAMN010023251">
    <property type="protein sequence ID" value="CAK9076278.1"/>
    <property type="molecule type" value="Genomic_DNA"/>
</dbReference>
<evidence type="ECO:0000313" key="2">
    <source>
        <dbReference type="Proteomes" id="UP001642484"/>
    </source>
</evidence>
<proteinExistence type="predicted"/>